<dbReference type="AlphaFoldDB" id="A0A0A9FCX8"/>
<name>A0A0A9FCX8_ARUDO</name>
<evidence type="ECO:0000313" key="2">
    <source>
        <dbReference type="EMBL" id="JAE10905.1"/>
    </source>
</evidence>
<keyword evidence="1" id="KW-0812">Transmembrane</keyword>
<reference evidence="2" key="1">
    <citation type="submission" date="2014-09" db="EMBL/GenBank/DDBJ databases">
        <authorList>
            <person name="Magalhaes I.L.F."/>
            <person name="Oliveira U."/>
            <person name="Santos F.R."/>
            <person name="Vidigal T.H.D.A."/>
            <person name="Brescovit A.D."/>
            <person name="Santos A.J."/>
        </authorList>
    </citation>
    <scope>NUCLEOTIDE SEQUENCE</scope>
    <source>
        <tissue evidence="2">Shoot tissue taken approximately 20 cm above the soil surface</tissue>
    </source>
</reference>
<organism evidence="2">
    <name type="scientific">Arundo donax</name>
    <name type="common">Giant reed</name>
    <name type="synonym">Donax arundinaceus</name>
    <dbReference type="NCBI Taxonomy" id="35708"/>
    <lineage>
        <taxon>Eukaryota</taxon>
        <taxon>Viridiplantae</taxon>
        <taxon>Streptophyta</taxon>
        <taxon>Embryophyta</taxon>
        <taxon>Tracheophyta</taxon>
        <taxon>Spermatophyta</taxon>
        <taxon>Magnoliopsida</taxon>
        <taxon>Liliopsida</taxon>
        <taxon>Poales</taxon>
        <taxon>Poaceae</taxon>
        <taxon>PACMAD clade</taxon>
        <taxon>Arundinoideae</taxon>
        <taxon>Arundineae</taxon>
        <taxon>Arundo</taxon>
    </lineage>
</organism>
<reference evidence="2" key="2">
    <citation type="journal article" date="2015" name="Data Brief">
        <title>Shoot transcriptome of the giant reed, Arundo donax.</title>
        <authorList>
            <person name="Barrero R.A."/>
            <person name="Guerrero F.D."/>
            <person name="Moolhuijzen P."/>
            <person name="Goolsby J.A."/>
            <person name="Tidwell J."/>
            <person name="Bellgard S.E."/>
            <person name="Bellgard M.I."/>
        </authorList>
    </citation>
    <scope>NUCLEOTIDE SEQUENCE</scope>
    <source>
        <tissue evidence="2">Shoot tissue taken approximately 20 cm above the soil surface</tissue>
    </source>
</reference>
<keyword evidence="1" id="KW-1133">Transmembrane helix</keyword>
<protein>
    <submittedName>
        <fullName evidence="2">Uncharacterized protein</fullName>
    </submittedName>
</protein>
<keyword evidence="1" id="KW-0472">Membrane</keyword>
<accession>A0A0A9FCX8</accession>
<proteinExistence type="predicted"/>
<sequence>MQAFFFLDTHSSIFSTFMSFSFFLCLQLCLRVNCYRQLFYLVNCY</sequence>
<evidence type="ECO:0000256" key="1">
    <source>
        <dbReference type="SAM" id="Phobius"/>
    </source>
</evidence>
<dbReference type="EMBL" id="GBRH01186991">
    <property type="protein sequence ID" value="JAE10905.1"/>
    <property type="molecule type" value="Transcribed_RNA"/>
</dbReference>
<feature type="transmembrane region" description="Helical" evidence="1">
    <location>
        <begin position="12"/>
        <end position="30"/>
    </location>
</feature>